<comment type="caution">
    <text evidence="1">The sequence shown here is derived from an EMBL/GenBank/DDBJ whole genome shotgun (WGS) entry which is preliminary data.</text>
</comment>
<reference evidence="1 2" key="1">
    <citation type="submission" date="2017-06" db="EMBL/GenBank/DDBJ databases">
        <title>Investigating the central metabolism of Clostridium thermosuccinogenes.</title>
        <authorList>
            <person name="Koendjbiharie J.G."/>
            <person name="van Kranenburg R."/>
        </authorList>
    </citation>
    <scope>NUCLEOTIDE SEQUENCE [LARGE SCALE GENOMIC DNA]</scope>
    <source>
        <strain evidence="1 2">DSM 5806</strain>
    </source>
</reference>
<gene>
    <name evidence="1" type="ORF">CDQ84_07250</name>
</gene>
<dbReference type="Proteomes" id="UP000236151">
    <property type="component" value="Unassembled WGS sequence"/>
</dbReference>
<protein>
    <recommendedName>
        <fullName evidence="3">DNA mismatch repair proteins mutS family domain-containing protein</fullName>
    </recommendedName>
</protein>
<evidence type="ECO:0000313" key="2">
    <source>
        <dbReference type="Proteomes" id="UP000236151"/>
    </source>
</evidence>
<name>A0A2K2FGR7_9CLOT</name>
<organism evidence="1 2">
    <name type="scientific">Clostridium thermosuccinogenes</name>
    <dbReference type="NCBI Taxonomy" id="84032"/>
    <lineage>
        <taxon>Bacteria</taxon>
        <taxon>Bacillati</taxon>
        <taxon>Bacillota</taxon>
        <taxon>Clostridia</taxon>
        <taxon>Eubacteriales</taxon>
        <taxon>Clostridiaceae</taxon>
        <taxon>Clostridium</taxon>
    </lineage>
</organism>
<proteinExistence type="predicted"/>
<dbReference type="OrthoDB" id="9808166at2"/>
<dbReference type="AlphaFoldDB" id="A0A2K2FGR7"/>
<keyword evidence="2" id="KW-1185">Reference proteome</keyword>
<dbReference type="Gene3D" id="3.40.50.300">
    <property type="entry name" value="P-loop containing nucleotide triphosphate hydrolases"/>
    <property type="match status" value="1"/>
</dbReference>
<dbReference type="EMBL" id="NIOJ01000014">
    <property type="protein sequence ID" value="PNU00009.1"/>
    <property type="molecule type" value="Genomic_DNA"/>
</dbReference>
<dbReference type="RefSeq" id="WP_103081065.1">
    <property type="nucleotide sequence ID" value="NZ_CP021850.1"/>
</dbReference>
<dbReference type="InterPro" id="IPR027417">
    <property type="entry name" value="P-loop_NTPase"/>
</dbReference>
<sequence length="113" mass="12720">MINRINSDTLVLFNEPFTSCTSVDSLTMSLELICYLKLLGVRGLWVTHIHVLADQCDILNKLLEQGSKLISLAVGVEEGDDKLLYPNYKVCRVKPQHSSFALDALQRNGIDWL</sequence>
<evidence type="ECO:0000313" key="1">
    <source>
        <dbReference type="EMBL" id="PNU00009.1"/>
    </source>
</evidence>
<accession>A0A2K2FGR7</accession>
<evidence type="ECO:0008006" key="3">
    <source>
        <dbReference type="Google" id="ProtNLM"/>
    </source>
</evidence>
<dbReference type="KEGG" id="cthd:CDO33_08950"/>